<protein>
    <submittedName>
        <fullName evidence="2">Uncharacterized protein</fullName>
    </submittedName>
</protein>
<dbReference type="Proteomes" id="UP001164929">
    <property type="component" value="Chromosome 9"/>
</dbReference>
<reference evidence="2" key="1">
    <citation type="journal article" date="2023" name="Mol. Ecol. Resour.">
        <title>Chromosome-level genome assembly of a triploid poplar Populus alba 'Berolinensis'.</title>
        <authorList>
            <person name="Chen S."/>
            <person name="Yu Y."/>
            <person name="Wang X."/>
            <person name="Wang S."/>
            <person name="Zhang T."/>
            <person name="Zhou Y."/>
            <person name="He R."/>
            <person name="Meng N."/>
            <person name="Wang Y."/>
            <person name="Liu W."/>
            <person name="Liu Z."/>
            <person name="Liu J."/>
            <person name="Guo Q."/>
            <person name="Huang H."/>
            <person name="Sederoff R.R."/>
            <person name="Wang G."/>
            <person name="Qu G."/>
            <person name="Chen S."/>
        </authorList>
    </citation>
    <scope>NUCLEOTIDE SEQUENCE</scope>
    <source>
        <strain evidence="2">SC-2020</strain>
    </source>
</reference>
<dbReference type="EMBL" id="JAQIZT010000009">
    <property type="protein sequence ID" value="KAJ6985704.1"/>
    <property type="molecule type" value="Genomic_DNA"/>
</dbReference>
<sequence>MSSRACGLKIPAQACPFTVGPRRVAQPMNRSSHNPLMDPFTDFNPPPPVPRHVQSTHPDPISRYSLNNLYSN</sequence>
<evidence type="ECO:0000313" key="2">
    <source>
        <dbReference type="EMBL" id="KAJ6985704.1"/>
    </source>
</evidence>
<evidence type="ECO:0000256" key="1">
    <source>
        <dbReference type="SAM" id="MobiDB-lite"/>
    </source>
</evidence>
<keyword evidence="3" id="KW-1185">Reference proteome</keyword>
<proteinExistence type="predicted"/>
<dbReference type="AlphaFoldDB" id="A0AAD6QAV3"/>
<name>A0AAD6QAV3_9ROSI</name>
<evidence type="ECO:0000313" key="3">
    <source>
        <dbReference type="Proteomes" id="UP001164929"/>
    </source>
</evidence>
<gene>
    <name evidence="2" type="ORF">NC653_023604</name>
</gene>
<comment type="caution">
    <text evidence="2">The sequence shown here is derived from an EMBL/GenBank/DDBJ whole genome shotgun (WGS) entry which is preliminary data.</text>
</comment>
<feature type="region of interest" description="Disordered" evidence="1">
    <location>
        <begin position="25"/>
        <end position="72"/>
    </location>
</feature>
<accession>A0AAD6QAV3</accession>
<organism evidence="2 3">
    <name type="scientific">Populus alba x Populus x berolinensis</name>
    <dbReference type="NCBI Taxonomy" id="444605"/>
    <lineage>
        <taxon>Eukaryota</taxon>
        <taxon>Viridiplantae</taxon>
        <taxon>Streptophyta</taxon>
        <taxon>Embryophyta</taxon>
        <taxon>Tracheophyta</taxon>
        <taxon>Spermatophyta</taxon>
        <taxon>Magnoliopsida</taxon>
        <taxon>eudicotyledons</taxon>
        <taxon>Gunneridae</taxon>
        <taxon>Pentapetalae</taxon>
        <taxon>rosids</taxon>
        <taxon>fabids</taxon>
        <taxon>Malpighiales</taxon>
        <taxon>Salicaceae</taxon>
        <taxon>Saliceae</taxon>
        <taxon>Populus</taxon>
    </lineage>
</organism>